<feature type="transmembrane region" description="Helical" evidence="14">
    <location>
        <begin position="34"/>
        <end position="57"/>
    </location>
</feature>
<dbReference type="InterPro" id="IPR000568">
    <property type="entry name" value="ATP_synth_F0_asu"/>
</dbReference>
<dbReference type="AlphaFoldDB" id="A0A249RWR4"/>
<proteinExistence type="inferred from homology"/>
<keyword evidence="9 14" id="KW-1133">Transmembrane helix</keyword>
<evidence type="ECO:0000256" key="4">
    <source>
        <dbReference type="ARBA" id="ARBA00011648"/>
    </source>
</evidence>
<feature type="transmembrane region" description="Helical" evidence="14">
    <location>
        <begin position="131"/>
        <end position="151"/>
    </location>
</feature>
<evidence type="ECO:0000256" key="1">
    <source>
        <dbReference type="ARBA" id="ARBA00002070"/>
    </source>
</evidence>
<dbReference type="InterPro" id="IPR045083">
    <property type="entry name" value="ATP_synth_F0_asu_bact/mt"/>
</dbReference>
<dbReference type="NCBIfam" id="TIGR01131">
    <property type="entry name" value="ATP_synt_6_or_A"/>
    <property type="match status" value="1"/>
</dbReference>
<accession>A0A249RWR4</accession>
<reference evidence="15" key="1">
    <citation type="submission" date="2016-08" db="EMBL/GenBank/DDBJ databases">
        <title>Metabolic diversity of the green alga Acutodemus (Scenedesmus) obliquus as revealed by its genome.</title>
        <authorList>
            <person name="McKie-Krisberg Z."/>
            <person name="Gabr A."/>
            <person name="Neofotis P."/>
            <person name="Valenti L."/>
            <person name="Huang A."/>
            <person name="Guo D."/>
            <person name="Chiu K."/>
            <person name="Jose J."/>
            <person name="Babu M."/>
            <person name="Hovde B."/>
            <person name="Starkenburg S."/>
            <person name="Magnuson J."/>
            <person name="Culley D."/>
            <person name="Huesemann M."/>
            <person name="Polle J.E.W."/>
        </authorList>
    </citation>
    <scope>NUCLEOTIDE SEQUENCE</scope>
</reference>
<dbReference type="SUPFAM" id="SSF81336">
    <property type="entry name" value="F1F0 ATP synthase subunit A"/>
    <property type="match status" value="1"/>
</dbReference>
<organism evidence="15">
    <name type="scientific">Tetradesmus obliquus</name>
    <name type="common">Green alga</name>
    <name type="synonym">Acutodesmus obliquus</name>
    <dbReference type="NCBI Taxonomy" id="3088"/>
    <lineage>
        <taxon>Eukaryota</taxon>
        <taxon>Viridiplantae</taxon>
        <taxon>Chlorophyta</taxon>
        <taxon>core chlorophytes</taxon>
        <taxon>Chlorophyceae</taxon>
        <taxon>CS clade</taxon>
        <taxon>Sphaeropleales</taxon>
        <taxon>Scenedesmaceae</taxon>
        <taxon>Tetradesmus</taxon>
    </lineage>
</organism>
<evidence type="ECO:0000313" key="15">
    <source>
        <dbReference type="EMBL" id="ASY96063.1"/>
    </source>
</evidence>
<comment type="function">
    <text evidence="1">Mitochondrial membrane ATP synthase (F(1)F(0) ATP synthase or Complex V) produces ATP from ADP in the presence of a proton gradient across the membrane which is generated by electron transport complexes of the respiratory chain. F-type ATPases consist of two structural domains, F(1) - containing the extramembraneous catalytic core and F(0) - containing the membrane proton channel, linked together by a central stalk and a peripheral stalk. During catalysis, ATP synthesis in the catalytic domain of F(1) is coupled via a rotary mechanism of the central stalk subunits to proton translocation. Key component of the proton channel; it may play a direct role in the translocation of protons across the membrane.</text>
</comment>
<dbReference type="PANTHER" id="PTHR11410:SF0">
    <property type="entry name" value="ATP SYNTHASE SUBUNIT A"/>
    <property type="match status" value="1"/>
</dbReference>
<keyword evidence="5" id="KW-0813">Transport</keyword>
<sequence>MILNYFLFNYSSRIIASAAEAWQSVPLVSLHLPFMGAVFSLNIWAVTVAIAMLVLVVNHSLNHSSAQAGNSALSGFRKSVSGFWNTQTLERVHLKWRQLSARSAQTDRVSLSTNRLPSAWRALSDVQGKTTVVWSSVLFFILLASNSFGLVPLCSAITGQAGFTLGMSIRLLSGITYLGVKRQGMRFVRLFLPSGPSWPMAPLFILLESISYGFRAISLGTRLYCNMFAGHLLLHLFTSLSLVPVLCTPVLLGAPFTVIAASILMALSALETIVAVLQSGVFCLLSGFYVTEVLRRKDELASAL</sequence>
<keyword evidence="12" id="KW-0066">ATP synthesis</keyword>
<evidence type="ECO:0000256" key="13">
    <source>
        <dbReference type="RuleBase" id="RU004450"/>
    </source>
</evidence>
<keyword evidence="7 14" id="KW-0812">Transmembrane</keyword>
<keyword evidence="8" id="KW-0375">Hydrogen ion transport</keyword>
<dbReference type="GO" id="GO:0045259">
    <property type="term" value="C:proton-transporting ATP synthase complex"/>
    <property type="evidence" value="ECO:0007669"/>
    <property type="project" value="UniProtKB-KW"/>
</dbReference>
<dbReference type="InterPro" id="IPR035908">
    <property type="entry name" value="F0_ATP_A_sf"/>
</dbReference>
<evidence type="ECO:0000256" key="9">
    <source>
        <dbReference type="ARBA" id="ARBA00022989"/>
    </source>
</evidence>
<protein>
    <recommendedName>
        <fullName evidence="13">ATP synthase subunit a</fullName>
    </recommendedName>
</protein>
<dbReference type="Pfam" id="PF00119">
    <property type="entry name" value="ATP-synt_A"/>
    <property type="match status" value="1"/>
</dbReference>
<keyword evidence="10" id="KW-0406">Ion transport</keyword>
<evidence type="ECO:0000256" key="3">
    <source>
        <dbReference type="ARBA" id="ARBA00006810"/>
    </source>
</evidence>
<comment type="similarity">
    <text evidence="3">Belongs to the ATPase A chain family.</text>
</comment>
<geneLocation type="mitochondrion" evidence="15"/>
<name>A0A249RWR4_TETOB</name>
<evidence type="ECO:0000256" key="8">
    <source>
        <dbReference type="ARBA" id="ARBA00022781"/>
    </source>
</evidence>
<dbReference type="GO" id="GO:0016787">
    <property type="term" value="F:hydrolase activity"/>
    <property type="evidence" value="ECO:0007669"/>
    <property type="project" value="UniProtKB-KW"/>
</dbReference>
<evidence type="ECO:0000256" key="2">
    <source>
        <dbReference type="ARBA" id="ARBA00004141"/>
    </source>
</evidence>
<evidence type="ECO:0000256" key="12">
    <source>
        <dbReference type="ARBA" id="ARBA00023310"/>
    </source>
</evidence>
<keyword evidence="15" id="KW-0378">Hydrolase</keyword>
<dbReference type="GO" id="GO:0005743">
    <property type="term" value="C:mitochondrial inner membrane"/>
    <property type="evidence" value="ECO:0007669"/>
    <property type="project" value="UniProtKB-SubCell"/>
</dbReference>
<dbReference type="PANTHER" id="PTHR11410">
    <property type="entry name" value="ATP SYNTHASE SUBUNIT A"/>
    <property type="match status" value="1"/>
</dbReference>
<dbReference type="Gene3D" id="1.20.120.220">
    <property type="entry name" value="ATP synthase, F0 complex, subunit A"/>
    <property type="match status" value="1"/>
</dbReference>
<keyword evidence="15" id="KW-0496">Mitochondrion</keyword>
<feature type="transmembrane region" description="Helical" evidence="14">
    <location>
        <begin position="232"/>
        <end position="252"/>
    </location>
</feature>
<keyword evidence="6" id="KW-0138">CF(0)</keyword>
<keyword evidence="11 14" id="KW-0472">Membrane</keyword>
<dbReference type="CDD" id="cd00310">
    <property type="entry name" value="ATP-synt_Fo_a_6"/>
    <property type="match status" value="1"/>
</dbReference>
<evidence type="ECO:0000256" key="10">
    <source>
        <dbReference type="ARBA" id="ARBA00023065"/>
    </source>
</evidence>
<evidence type="ECO:0000256" key="7">
    <source>
        <dbReference type="ARBA" id="ARBA00022692"/>
    </source>
</evidence>
<dbReference type="PRINTS" id="PR00123">
    <property type="entry name" value="ATPASEA"/>
</dbReference>
<comment type="subunit">
    <text evidence="4">F-type ATPases have 2 components, CF(1) - the catalytic core - and CF(0) - the membrane proton channel. CF(1) has five subunits: alpha(3), beta(3), gamma(1), delta(1), epsilon(1). CF(0) has three main subunits: a, b and c.</text>
</comment>
<dbReference type="EMBL" id="KX756228">
    <property type="protein sequence ID" value="ASY96063.1"/>
    <property type="molecule type" value="Genomic_DNA"/>
</dbReference>
<comment type="subcellular location">
    <subcellularLocation>
        <location evidence="2">Membrane</location>
        <topology evidence="2">Multi-pass membrane protein</topology>
    </subcellularLocation>
    <subcellularLocation>
        <location evidence="13">Mitochondrion inner membrane</location>
        <topology evidence="13">Multi-pass membrane protein</topology>
    </subcellularLocation>
</comment>
<dbReference type="GO" id="GO:0046933">
    <property type="term" value="F:proton-transporting ATP synthase activity, rotational mechanism"/>
    <property type="evidence" value="ECO:0007669"/>
    <property type="project" value="TreeGrafter"/>
</dbReference>
<feature type="transmembrane region" description="Helical" evidence="14">
    <location>
        <begin position="258"/>
        <end position="290"/>
    </location>
</feature>
<evidence type="ECO:0000256" key="11">
    <source>
        <dbReference type="ARBA" id="ARBA00023136"/>
    </source>
</evidence>
<evidence type="ECO:0000256" key="14">
    <source>
        <dbReference type="SAM" id="Phobius"/>
    </source>
</evidence>
<evidence type="ECO:0000256" key="6">
    <source>
        <dbReference type="ARBA" id="ARBA00022547"/>
    </source>
</evidence>
<gene>
    <name evidence="15" type="primary">atp6</name>
</gene>
<evidence type="ECO:0000256" key="5">
    <source>
        <dbReference type="ARBA" id="ARBA00022448"/>
    </source>
</evidence>